<accession>A0A4S8M8K1</accession>
<dbReference type="EMBL" id="ML179136">
    <property type="protein sequence ID" value="THU98431.1"/>
    <property type="molecule type" value="Genomic_DNA"/>
</dbReference>
<dbReference type="OrthoDB" id="3225366at2759"/>
<reference evidence="1 2" key="1">
    <citation type="journal article" date="2019" name="Nat. Ecol. Evol.">
        <title>Megaphylogeny resolves global patterns of mushroom evolution.</title>
        <authorList>
            <person name="Varga T."/>
            <person name="Krizsan K."/>
            <person name="Foldi C."/>
            <person name="Dima B."/>
            <person name="Sanchez-Garcia M."/>
            <person name="Sanchez-Ramirez S."/>
            <person name="Szollosi G.J."/>
            <person name="Szarkandi J.G."/>
            <person name="Papp V."/>
            <person name="Albert L."/>
            <person name="Andreopoulos W."/>
            <person name="Angelini C."/>
            <person name="Antonin V."/>
            <person name="Barry K.W."/>
            <person name="Bougher N.L."/>
            <person name="Buchanan P."/>
            <person name="Buyck B."/>
            <person name="Bense V."/>
            <person name="Catcheside P."/>
            <person name="Chovatia M."/>
            <person name="Cooper J."/>
            <person name="Damon W."/>
            <person name="Desjardin D."/>
            <person name="Finy P."/>
            <person name="Geml J."/>
            <person name="Haridas S."/>
            <person name="Hughes K."/>
            <person name="Justo A."/>
            <person name="Karasinski D."/>
            <person name="Kautmanova I."/>
            <person name="Kiss B."/>
            <person name="Kocsube S."/>
            <person name="Kotiranta H."/>
            <person name="LaButti K.M."/>
            <person name="Lechner B.E."/>
            <person name="Liimatainen K."/>
            <person name="Lipzen A."/>
            <person name="Lukacs Z."/>
            <person name="Mihaltcheva S."/>
            <person name="Morgado L.N."/>
            <person name="Niskanen T."/>
            <person name="Noordeloos M.E."/>
            <person name="Ohm R.A."/>
            <person name="Ortiz-Santana B."/>
            <person name="Ovrebo C."/>
            <person name="Racz N."/>
            <person name="Riley R."/>
            <person name="Savchenko A."/>
            <person name="Shiryaev A."/>
            <person name="Soop K."/>
            <person name="Spirin V."/>
            <person name="Szebenyi C."/>
            <person name="Tomsovsky M."/>
            <person name="Tulloss R.E."/>
            <person name="Uehling J."/>
            <person name="Grigoriev I.V."/>
            <person name="Vagvolgyi C."/>
            <person name="Papp T."/>
            <person name="Martin F.M."/>
            <person name="Miettinen O."/>
            <person name="Hibbett D.S."/>
            <person name="Nagy L.G."/>
        </authorList>
    </citation>
    <scope>NUCLEOTIDE SEQUENCE [LARGE SCALE GENOMIC DNA]</scope>
    <source>
        <strain evidence="1 2">CBS 962.96</strain>
    </source>
</reference>
<organism evidence="1 2">
    <name type="scientific">Dendrothele bispora (strain CBS 962.96)</name>
    <dbReference type="NCBI Taxonomy" id="1314807"/>
    <lineage>
        <taxon>Eukaryota</taxon>
        <taxon>Fungi</taxon>
        <taxon>Dikarya</taxon>
        <taxon>Basidiomycota</taxon>
        <taxon>Agaricomycotina</taxon>
        <taxon>Agaricomycetes</taxon>
        <taxon>Agaricomycetidae</taxon>
        <taxon>Agaricales</taxon>
        <taxon>Agaricales incertae sedis</taxon>
        <taxon>Dendrothele</taxon>
    </lineage>
</organism>
<evidence type="ECO:0000313" key="2">
    <source>
        <dbReference type="Proteomes" id="UP000297245"/>
    </source>
</evidence>
<gene>
    <name evidence="1" type="ORF">K435DRAFT_856669</name>
</gene>
<proteinExistence type="predicted"/>
<keyword evidence="2" id="KW-1185">Reference proteome</keyword>
<dbReference type="AlphaFoldDB" id="A0A4S8M8K1"/>
<name>A0A4S8M8K1_DENBC</name>
<sequence>MEPSLHYELPPFIKSIQEGWHSSLQAAAVVSTLFAGTAAQFLGTVKDASDDMEGSAKTILLII</sequence>
<dbReference type="Proteomes" id="UP000297245">
    <property type="component" value="Unassembled WGS sequence"/>
</dbReference>
<protein>
    <submittedName>
        <fullName evidence="1">Uncharacterized protein</fullName>
    </submittedName>
</protein>
<evidence type="ECO:0000313" key="1">
    <source>
        <dbReference type="EMBL" id="THU98431.1"/>
    </source>
</evidence>